<dbReference type="GO" id="GO:0004129">
    <property type="term" value="F:cytochrome-c oxidase activity"/>
    <property type="evidence" value="ECO:0007669"/>
    <property type="project" value="InterPro"/>
</dbReference>
<dbReference type="Proteomes" id="UP000437017">
    <property type="component" value="Unassembled WGS sequence"/>
</dbReference>
<dbReference type="GO" id="GO:0016020">
    <property type="term" value="C:membrane"/>
    <property type="evidence" value="ECO:0007669"/>
    <property type="project" value="InterPro"/>
</dbReference>
<feature type="domain" description="Cytochrome oxidase subunit II copper A binding" evidence="3">
    <location>
        <begin position="3"/>
        <end position="49"/>
    </location>
</feature>
<evidence type="ECO:0000313" key="5">
    <source>
        <dbReference type="Proteomes" id="UP000437017"/>
    </source>
</evidence>
<proteinExistence type="predicted"/>
<feature type="region of interest" description="Disordered" evidence="1">
    <location>
        <begin position="87"/>
        <end position="107"/>
    </location>
</feature>
<keyword evidence="5" id="KW-1185">Reference proteome</keyword>
<dbReference type="Pfam" id="PF00116">
    <property type="entry name" value="COX2"/>
    <property type="match status" value="1"/>
</dbReference>
<evidence type="ECO:0000259" key="3">
    <source>
        <dbReference type="Pfam" id="PF00116"/>
    </source>
</evidence>
<protein>
    <recommendedName>
        <fullName evidence="3">Cytochrome oxidase subunit II copper A binding domain-containing protein</fullName>
    </recommendedName>
</protein>
<accession>A0A643C8V9</accession>
<name>A0A643C8V9_BALPH</name>
<dbReference type="OrthoDB" id="539285at2759"/>
<comment type="caution">
    <text evidence="4">The sequence shown here is derived from an EMBL/GenBank/DDBJ whole genome shotgun (WGS) entry which is preliminary data.</text>
</comment>
<reference evidence="4 5" key="1">
    <citation type="journal article" date="2019" name="PLoS ONE">
        <title>Genomic analyses reveal an absence of contemporary introgressive admixture between fin whales and blue whales, despite known hybrids.</title>
        <authorList>
            <person name="Westbury M.V."/>
            <person name="Petersen B."/>
            <person name="Lorenzen E.D."/>
        </authorList>
    </citation>
    <scope>NUCLEOTIDE SEQUENCE [LARGE SCALE GENOMIC DNA]</scope>
    <source>
        <strain evidence="4">FinWhale-01</strain>
    </source>
</reference>
<dbReference type="AlphaFoldDB" id="A0A643C8V9"/>
<keyword evidence="2" id="KW-0812">Transmembrane</keyword>
<keyword evidence="2" id="KW-1133">Transmembrane helix</keyword>
<gene>
    <name evidence="4" type="ORF">E2I00_008634</name>
</gene>
<evidence type="ECO:0000256" key="2">
    <source>
        <dbReference type="SAM" id="Phobius"/>
    </source>
</evidence>
<evidence type="ECO:0000256" key="1">
    <source>
        <dbReference type="SAM" id="MobiDB-lite"/>
    </source>
</evidence>
<dbReference type="InterPro" id="IPR002429">
    <property type="entry name" value="CcO_II-like_C"/>
</dbReference>
<organism evidence="4 5">
    <name type="scientific">Balaenoptera physalus</name>
    <name type="common">Fin whale</name>
    <name type="synonym">Balaena physalus</name>
    <dbReference type="NCBI Taxonomy" id="9770"/>
    <lineage>
        <taxon>Eukaryota</taxon>
        <taxon>Metazoa</taxon>
        <taxon>Chordata</taxon>
        <taxon>Craniata</taxon>
        <taxon>Vertebrata</taxon>
        <taxon>Euteleostomi</taxon>
        <taxon>Mammalia</taxon>
        <taxon>Eutheria</taxon>
        <taxon>Laurasiatheria</taxon>
        <taxon>Artiodactyla</taxon>
        <taxon>Whippomorpha</taxon>
        <taxon>Cetacea</taxon>
        <taxon>Mysticeti</taxon>
        <taxon>Balaenopteridae</taxon>
        <taxon>Balaenoptera</taxon>
    </lineage>
</organism>
<sequence length="424" mass="48979">MITHYEALNSDSSVIPASDLKPGELRLLEGDNRVVLPIEVTMRTLTSSEEDAETKQPLYQHSQIVLRNLWSKSYLHTYHLRISSTKADADHPRHLPSKPTRGTTPQHLSPISLRGTHHLILPQPHRRKPNTYAPSPFYDNCAVCLLHTSTSLRIVQNAFYNFRWCIWIDFLHGYRIPRPTWNDWFYFPNHIMLRRNNIITIHDSNPNNSKHTFHSSQQNTHFPTSICSLQSFTWTIPVSNKRDIIIRVIIIIKHPANPTRPRIPNPKKKKLYITILVILQIFLIITFPAVERILVYILFEATLVPTLTLYYQHVEATACYGHNNSKSTHRFQSISLSHPFLTRNNSHSLHFFTPNRLRVTHHIFISQLHSTSLENNKFLQTTALRLGAITTPFTATDVLTQNDIQKMVVFSTFSQVGLIIVTMA</sequence>
<feature type="transmembrane region" description="Helical" evidence="2">
    <location>
        <begin position="270"/>
        <end position="287"/>
    </location>
</feature>
<dbReference type="GO" id="GO:0005507">
    <property type="term" value="F:copper ion binding"/>
    <property type="evidence" value="ECO:0007669"/>
    <property type="project" value="InterPro"/>
</dbReference>
<keyword evidence="2" id="KW-0472">Membrane</keyword>
<evidence type="ECO:0000313" key="4">
    <source>
        <dbReference type="EMBL" id="KAB0396666.1"/>
    </source>
</evidence>
<dbReference type="EMBL" id="SGJD01002115">
    <property type="protein sequence ID" value="KAB0396666.1"/>
    <property type="molecule type" value="Genomic_DNA"/>
</dbReference>